<dbReference type="GO" id="GO:0003911">
    <property type="term" value="F:DNA ligase (NAD+) activity"/>
    <property type="evidence" value="ECO:0007669"/>
    <property type="project" value="UniProtKB-UniRule"/>
</dbReference>
<feature type="active site" description="N6-AMP-lysine intermediate" evidence="14">
    <location>
        <position position="114"/>
    </location>
</feature>
<comment type="cofactor">
    <cofactor evidence="14">
        <name>Mg(2+)</name>
        <dbReference type="ChEBI" id="CHEBI:18420"/>
    </cofactor>
    <cofactor evidence="14">
        <name>Mn(2+)</name>
        <dbReference type="ChEBI" id="CHEBI:29035"/>
    </cofactor>
</comment>
<evidence type="ECO:0000256" key="4">
    <source>
        <dbReference type="ARBA" id="ARBA00022598"/>
    </source>
</evidence>
<dbReference type="GO" id="GO:0005829">
    <property type="term" value="C:cytosol"/>
    <property type="evidence" value="ECO:0007669"/>
    <property type="project" value="TreeGrafter"/>
</dbReference>
<dbReference type="FunFam" id="1.10.287.610:FF:000002">
    <property type="entry name" value="DNA ligase"/>
    <property type="match status" value="1"/>
</dbReference>
<dbReference type="Gene3D" id="6.20.10.30">
    <property type="match status" value="1"/>
</dbReference>
<dbReference type="EMBL" id="WBVO01000001">
    <property type="protein sequence ID" value="KAB2814481.1"/>
    <property type="molecule type" value="Genomic_DNA"/>
</dbReference>
<dbReference type="Proteomes" id="UP000468650">
    <property type="component" value="Unassembled WGS sequence"/>
</dbReference>
<dbReference type="AlphaFoldDB" id="A0A6N6RLP7"/>
<evidence type="ECO:0000256" key="9">
    <source>
        <dbReference type="ARBA" id="ARBA00022842"/>
    </source>
</evidence>
<proteinExistence type="inferred from homology"/>
<dbReference type="EC" id="6.5.1.2" evidence="2 14"/>
<dbReference type="InterPro" id="IPR013839">
    <property type="entry name" value="DNAligase_adenylation"/>
</dbReference>
<dbReference type="Pfam" id="PF01653">
    <property type="entry name" value="DNA_ligase_aden"/>
    <property type="match status" value="1"/>
</dbReference>
<evidence type="ECO:0000256" key="1">
    <source>
        <dbReference type="ARBA" id="ARBA00004067"/>
    </source>
</evidence>
<gene>
    <name evidence="14 16" type="primary">ligA</name>
    <name evidence="16" type="ORF">F8C67_01725</name>
</gene>
<dbReference type="InterPro" id="IPR001679">
    <property type="entry name" value="DNA_ligase"/>
</dbReference>
<evidence type="ECO:0000313" key="16">
    <source>
        <dbReference type="EMBL" id="KAB2814481.1"/>
    </source>
</evidence>
<evidence type="ECO:0000259" key="15">
    <source>
        <dbReference type="PROSITE" id="PS50172"/>
    </source>
</evidence>
<evidence type="ECO:0000256" key="10">
    <source>
        <dbReference type="ARBA" id="ARBA00023027"/>
    </source>
</evidence>
<dbReference type="NCBIfam" id="NF005932">
    <property type="entry name" value="PRK07956.1"/>
    <property type="match status" value="1"/>
</dbReference>
<dbReference type="FunFam" id="1.10.150.20:FF:000006">
    <property type="entry name" value="DNA ligase"/>
    <property type="match status" value="1"/>
</dbReference>
<dbReference type="Gene3D" id="3.30.470.30">
    <property type="entry name" value="DNA ligase/mRNA capping enzyme"/>
    <property type="match status" value="1"/>
</dbReference>
<dbReference type="GO" id="GO:0006281">
    <property type="term" value="P:DNA repair"/>
    <property type="evidence" value="ECO:0007669"/>
    <property type="project" value="UniProtKB-KW"/>
</dbReference>
<keyword evidence="5 14" id="KW-0235">DNA replication</keyword>
<dbReference type="Pfam" id="PF03120">
    <property type="entry name" value="OB_DNA_ligase"/>
    <property type="match status" value="1"/>
</dbReference>
<feature type="binding site" evidence="14">
    <location>
        <begin position="32"/>
        <end position="36"/>
    </location>
    <ligand>
        <name>NAD(+)</name>
        <dbReference type="ChEBI" id="CHEBI:57540"/>
    </ligand>
</feature>
<feature type="binding site" evidence="14">
    <location>
        <position position="412"/>
    </location>
    <ligand>
        <name>Zn(2+)</name>
        <dbReference type="ChEBI" id="CHEBI:29105"/>
    </ligand>
</feature>
<dbReference type="GO" id="GO:0006260">
    <property type="term" value="P:DNA replication"/>
    <property type="evidence" value="ECO:0007669"/>
    <property type="project" value="UniProtKB-KW"/>
</dbReference>
<dbReference type="SUPFAM" id="SSF47781">
    <property type="entry name" value="RuvA domain 2-like"/>
    <property type="match status" value="1"/>
</dbReference>
<dbReference type="Gene3D" id="1.10.287.610">
    <property type="entry name" value="Helix hairpin bin"/>
    <property type="match status" value="1"/>
</dbReference>
<dbReference type="InterPro" id="IPR012340">
    <property type="entry name" value="NA-bd_OB-fold"/>
</dbReference>
<dbReference type="Pfam" id="PF00533">
    <property type="entry name" value="BRCT"/>
    <property type="match status" value="1"/>
</dbReference>
<keyword evidence="9 14" id="KW-0460">Magnesium</keyword>
<dbReference type="InterPro" id="IPR004150">
    <property type="entry name" value="NAD_DNA_ligase_OB"/>
</dbReference>
<evidence type="ECO:0000256" key="6">
    <source>
        <dbReference type="ARBA" id="ARBA00022723"/>
    </source>
</evidence>
<comment type="catalytic activity">
    <reaction evidence="12 14">
        <text>NAD(+) + (deoxyribonucleotide)n-3'-hydroxyl + 5'-phospho-(deoxyribonucleotide)m = (deoxyribonucleotide)n+m + AMP + beta-nicotinamide D-nucleotide.</text>
        <dbReference type="EC" id="6.5.1.2"/>
    </reaction>
</comment>
<evidence type="ECO:0000313" key="17">
    <source>
        <dbReference type="Proteomes" id="UP000468650"/>
    </source>
</evidence>
<reference evidence="16 17" key="1">
    <citation type="submission" date="2019-09" db="EMBL/GenBank/DDBJ databases">
        <title>Genomes of family Cryomorphaceae.</title>
        <authorList>
            <person name="Bowman J.P."/>
        </authorList>
    </citation>
    <scope>NUCLEOTIDE SEQUENCE [LARGE SCALE GENOMIC DNA]</scope>
    <source>
        <strain evidence="16 17">LMG 25704</strain>
    </source>
</reference>
<dbReference type="FunFam" id="2.40.50.140:FF:000012">
    <property type="entry name" value="DNA ligase"/>
    <property type="match status" value="1"/>
</dbReference>
<dbReference type="PROSITE" id="PS01056">
    <property type="entry name" value="DNA_LIGASE_N2"/>
    <property type="match status" value="1"/>
</dbReference>
<dbReference type="GO" id="GO:0046872">
    <property type="term" value="F:metal ion binding"/>
    <property type="evidence" value="ECO:0007669"/>
    <property type="project" value="UniProtKB-KW"/>
</dbReference>
<evidence type="ECO:0000256" key="11">
    <source>
        <dbReference type="ARBA" id="ARBA00023204"/>
    </source>
</evidence>
<dbReference type="SMART" id="SM00532">
    <property type="entry name" value="LIGANc"/>
    <property type="match status" value="1"/>
</dbReference>
<organism evidence="16 17">
    <name type="scientific">Phaeocystidibacter luteus</name>
    <dbReference type="NCBI Taxonomy" id="911197"/>
    <lineage>
        <taxon>Bacteria</taxon>
        <taxon>Pseudomonadati</taxon>
        <taxon>Bacteroidota</taxon>
        <taxon>Flavobacteriia</taxon>
        <taxon>Flavobacteriales</taxon>
        <taxon>Phaeocystidibacteraceae</taxon>
        <taxon>Phaeocystidibacter</taxon>
    </lineage>
</organism>
<name>A0A6N6RLP7_9FLAO</name>
<dbReference type="FunFam" id="3.30.470.30:FF:000001">
    <property type="entry name" value="DNA ligase"/>
    <property type="match status" value="1"/>
</dbReference>
<dbReference type="SMART" id="SM00292">
    <property type="entry name" value="BRCT"/>
    <property type="match status" value="1"/>
</dbReference>
<accession>A0A6N6RLP7</accession>
<evidence type="ECO:0000256" key="14">
    <source>
        <dbReference type="HAMAP-Rule" id="MF_01588"/>
    </source>
</evidence>
<feature type="binding site" evidence="14">
    <location>
        <position position="427"/>
    </location>
    <ligand>
        <name>Zn(2+)</name>
        <dbReference type="ChEBI" id="CHEBI:29105"/>
    </ligand>
</feature>
<dbReference type="PROSITE" id="PS50172">
    <property type="entry name" value="BRCT"/>
    <property type="match status" value="1"/>
</dbReference>
<evidence type="ECO:0000256" key="7">
    <source>
        <dbReference type="ARBA" id="ARBA00022763"/>
    </source>
</evidence>
<dbReference type="Gene3D" id="1.10.150.20">
    <property type="entry name" value="5' to 3' exonuclease, C-terminal subdomain"/>
    <property type="match status" value="2"/>
</dbReference>
<keyword evidence="17" id="KW-1185">Reference proteome</keyword>
<keyword evidence="6 14" id="KW-0479">Metal-binding</keyword>
<dbReference type="Gene3D" id="3.40.50.10190">
    <property type="entry name" value="BRCT domain"/>
    <property type="match status" value="1"/>
</dbReference>
<dbReference type="SUPFAM" id="SSF50249">
    <property type="entry name" value="Nucleic acid-binding proteins"/>
    <property type="match status" value="1"/>
</dbReference>
<dbReference type="GO" id="GO:0003677">
    <property type="term" value="F:DNA binding"/>
    <property type="evidence" value="ECO:0007669"/>
    <property type="project" value="InterPro"/>
</dbReference>
<keyword evidence="4 14" id="KW-0436">Ligase</keyword>
<dbReference type="NCBIfam" id="TIGR00575">
    <property type="entry name" value="dnlj"/>
    <property type="match status" value="1"/>
</dbReference>
<dbReference type="RefSeq" id="WP_151666061.1">
    <property type="nucleotide sequence ID" value="NZ_WBVO01000001.1"/>
</dbReference>
<comment type="caution">
    <text evidence="16">The sequence shown here is derived from an EMBL/GenBank/DDBJ whole genome shotgun (WGS) entry which is preliminary data.</text>
</comment>
<keyword evidence="8 14" id="KW-0862">Zinc</keyword>
<dbReference type="InterPro" id="IPR036420">
    <property type="entry name" value="BRCT_dom_sf"/>
</dbReference>
<dbReference type="HAMAP" id="MF_01588">
    <property type="entry name" value="DNA_ligase_A"/>
    <property type="match status" value="1"/>
</dbReference>
<evidence type="ECO:0000256" key="8">
    <source>
        <dbReference type="ARBA" id="ARBA00022833"/>
    </source>
</evidence>
<protein>
    <recommendedName>
        <fullName evidence="3 14">DNA ligase</fullName>
        <ecNumber evidence="2 14">6.5.1.2</ecNumber>
    </recommendedName>
    <alternativeName>
        <fullName evidence="14">Polydeoxyribonucleotide synthase [NAD(+)]</fullName>
    </alternativeName>
</protein>
<evidence type="ECO:0000256" key="2">
    <source>
        <dbReference type="ARBA" id="ARBA00012722"/>
    </source>
</evidence>
<keyword evidence="7 14" id="KW-0227">DNA damage</keyword>
<feature type="binding site" evidence="14">
    <location>
        <begin position="81"/>
        <end position="82"/>
    </location>
    <ligand>
        <name>NAD(+)</name>
        <dbReference type="ChEBI" id="CHEBI:57540"/>
    </ligand>
</feature>
<dbReference type="Pfam" id="PF12826">
    <property type="entry name" value="HHH_2"/>
    <property type="match status" value="1"/>
</dbReference>
<feature type="binding site" evidence="14">
    <location>
        <position position="409"/>
    </location>
    <ligand>
        <name>Zn(2+)</name>
        <dbReference type="ChEBI" id="CHEBI:29105"/>
    </ligand>
</feature>
<comment type="function">
    <text evidence="1 14">DNA ligase that catalyzes the formation of phosphodiester linkages between 5'-phosphoryl and 3'-hydroxyl groups in double-stranded DNA using NAD as a coenzyme and as the energy source for the reaction. It is essential for DNA replication and repair of damaged DNA.</text>
</comment>
<feature type="binding site" evidence="14">
    <location>
        <position position="291"/>
    </location>
    <ligand>
        <name>NAD(+)</name>
        <dbReference type="ChEBI" id="CHEBI:57540"/>
    </ligand>
</feature>
<feature type="binding site" evidence="14">
    <location>
        <position position="433"/>
    </location>
    <ligand>
        <name>Zn(2+)</name>
        <dbReference type="ChEBI" id="CHEBI:29105"/>
    </ligand>
</feature>
<dbReference type="InterPro" id="IPR010994">
    <property type="entry name" value="RuvA_2-like"/>
</dbReference>
<dbReference type="InterPro" id="IPR041663">
    <property type="entry name" value="DisA/LigA_HHH"/>
</dbReference>
<dbReference type="InterPro" id="IPR033136">
    <property type="entry name" value="DNA_ligase_CS"/>
</dbReference>
<dbReference type="Pfam" id="PF03119">
    <property type="entry name" value="DNA_ligase_ZBD"/>
    <property type="match status" value="1"/>
</dbReference>
<keyword evidence="11 14" id="KW-0234">DNA repair</keyword>
<dbReference type="FunFam" id="1.10.150.20:FF:000007">
    <property type="entry name" value="DNA ligase"/>
    <property type="match status" value="1"/>
</dbReference>
<dbReference type="InterPro" id="IPR013840">
    <property type="entry name" value="DNAligase_N"/>
</dbReference>
<evidence type="ECO:0000256" key="3">
    <source>
        <dbReference type="ARBA" id="ARBA00013308"/>
    </source>
</evidence>
<dbReference type="SUPFAM" id="SSF56091">
    <property type="entry name" value="DNA ligase/mRNA capping enzyme, catalytic domain"/>
    <property type="match status" value="1"/>
</dbReference>
<feature type="binding site" evidence="14">
    <location>
        <position position="112"/>
    </location>
    <ligand>
        <name>NAD(+)</name>
        <dbReference type="ChEBI" id="CHEBI:57540"/>
    </ligand>
</feature>
<evidence type="ECO:0000256" key="5">
    <source>
        <dbReference type="ARBA" id="ARBA00022705"/>
    </source>
</evidence>
<sequence length="670" mass="75158">MSAAKQRIDQLREELEEHNYRYYTLDNPSISDFEFDKLLEELIALEKANPEYFDPNSPSQRVGGQITKNFPTVVHKRPMLSLSNTYSREEVEDFIRRVKSGLEREDVEFVCELKYDGVAIGITYVNGQFNQAVTRGDGTQGDDVSTNVRTIRSVPMKLRSSDLPEEFEIRGEIFMPLEAFEKMNAQRDAEGLDRFANPRNSASGTLKMQDSSIVASRGLDIFLYYVLTGDKRFETHYESIQAAKDWGFKTPSEDLKYIAKASNVDEIFDFIGYWDENRKNLPFEIDGVVVKVNRYTDQEVLGFTAKSPRWAMAYKFKAEKVRTQLLEVTYQVGRTGAITPVANLEPVQLAGTTVKRASLHNSDQIEKLGLHVNDFVYVEKGGEIIPKIVGVDEGARDPEVAPVLFITHCPECNTELVRQEGEAQHYCPNDATCPPQQRGKVEHFISRKAMDIDGLGAETVNLLFDNELIETAADLYTLTADDLLPLDRFAEKSVENMLRGIEASKSVPFPRFLFALGIRYVGETVAKKLVKAFKNLDNLMSASREQLLEVDEIGERIADSLLFYFQEDKNLEVIERFKSYGLSVELEEAEGATDTLAGKTFVVSGVFDGYERTELKQLIELHGGKVASSVSGKTTYLVAGEGMGPSKRAKAEKLGVEILDEAGFNALIGA</sequence>
<dbReference type="Gene3D" id="2.40.50.140">
    <property type="entry name" value="Nucleic acid-binding proteins"/>
    <property type="match status" value="1"/>
</dbReference>
<dbReference type="InterPro" id="IPR004149">
    <property type="entry name" value="Znf_DNAligase_C4"/>
</dbReference>
<feature type="domain" description="BRCT" evidence="15">
    <location>
        <begin position="591"/>
        <end position="670"/>
    </location>
</feature>
<dbReference type="PIRSF" id="PIRSF001604">
    <property type="entry name" value="LigA"/>
    <property type="match status" value="1"/>
</dbReference>
<keyword evidence="10 14" id="KW-0520">NAD</keyword>
<dbReference type="SMART" id="SM00278">
    <property type="entry name" value="HhH1"/>
    <property type="match status" value="4"/>
</dbReference>
<feature type="binding site" evidence="14">
    <location>
        <position position="172"/>
    </location>
    <ligand>
        <name>NAD(+)</name>
        <dbReference type="ChEBI" id="CHEBI:57540"/>
    </ligand>
</feature>
<dbReference type="InterPro" id="IPR003583">
    <property type="entry name" value="Hlx-hairpin-Hlx_DNA-bd_motif"/>
</dbReference>
<dbReference type="CDD" id="cd00114">
    <property type="entry name" value="LIGANc"/>
    <property type="match status" value="1"/>
</dbReference>
<dbReference type="PANTHER" id="PTHR23389:SF9">
    <property type="entry name" value="DNA LIGASE"/>
    <property type="match status" value="1"/>
</dbReference>
<dbReference type="PANTHER" id="PTHR23389">
    <property type="entry name" value="CHROMOSOME TRANSMISSION FIDELITY FACTOR 18"/>
    <property type="match status" value="1"/>
</dbReference>
<feature type="binding site" evidence="14">
    <location>
        <position position="315"/>
    </location>
    <ligand>
        <name>NAD(+)</name>
        <dbReference type="ChEBI" id="CHEBI:57540"/>
    </ligand>
</feature>
<dbReference type="SUPFAM" id="SSF52113">
    <property type="entry name" value="BRCT domain"/>
    <property type="match status" value="1"/>
</dbReference>
<comment type="similarity">
    <text evidence="13 14">Belongs to the NAD-dependent DNA ligase family. LigA subfamily.</text>
</comment>
<keyword evidence="14" id="KW-0464">Manganese</keyword>
<dbReference type="InterPro" id="IPR001357">
    <property type="entry name" value="BRCT_dom"/>
</dbReference>
<feature type="binding site" evidence="14">
    <location>
        <position position="135"/>
    </location>
    <ligand>
        <name>NAD(+)</name>
        <dbReference type="ChEBI" id="CHEBI:57540"/>
    </ligand>
</feature>
<dbReference type="OrthoDB" id="9759736at2"/>
<evidence type="ECO:0000256" key="12">
    <source>
        <dbReference type="ARBA" id="ARBA00034005"/>
    </source>
</evidence>
<evidence type="ECO:0000256" key="13">
    <source>
        <dbReference type="ARBA" id="ARBA00060881"/>
    </source>
</evidence>